<evidence type="ECO:0000256" key="1">
    <source>
        <dbReference type="SAM" id="Phobius"/>
    </source>
</evidence>
<evidence type="ECO:0000313" key="6">
    <source>
        <dbReference type="Proteomes" id="UP000072605"/>
    </source>
</evidence>
<dbReference type="InterPro" id="IPR025273">
    <property type="entry name" value="DUF4064"/>
</dbReference>
<keyword evidence="1" id="KW-0472">Membrane</keyword>
<comment type="caution">
    <text evidence="3">The sequence shown here is derived from an EMBL/GenBank/DDBJ whole genome shotgun (WGS) entry which is preliminary data.</text>
</comment>
<dbReference type="GeneID" id="90836635"/>
<organism evidence="3 5">
    <name type="scientific">Exiguobacterium indicum</name>
    <dbReference type="NCBI Taxonomy" id="296995"/>
    <lineage>
        <taxon>Bacteria</taxon>
        <taxon>Bacillati</taxon>
        <taxon>Bacillota</taxon>
        <taxon>Bacilli</taxon>
        <taxon>Bacillales</taxon>
        <taxon>Bacillales Family XII. Incertae Sedis</taxon>
        <taxon>Exiguobacterium</taxon>
    </lineage>
</organism>
<proteinExistence type="predicted"/>
<evidence type="ECO:0000313" key="5">
    <source>
        <dbReference type="Proteomes" id="UP000053797"/>
    </source>
</evidence>
<keyword evidence="1" id="KW-1133">Transmembrane helix</keyword>
<feature type="domain" description="DUF4064" evidence="2">
    <location>
        <begin position="2"/>
        <end position="106"/>
    </location>
</feature>
<dbReference type="Proteomes" id="UP000072605">
    <property type="component" value="Unassembled WGS sequence"/>
</dbReference>
<keyword evidence="1" id="KW-0812">Transmembrane</keyword>
<dbReference type="EMBL" id="LDQV01000012">
    <property type="protein sequence ID" value="KTR27651.1"/>
    <property type="molecule type" value="Genomic_DNA"/>
</dbReference>
<gene>
    <name evidence="3" type="ORF">AS033_14585</name>
    <name evidence="4" type="ORF">RSA11_02985</name>
</gene>
<dbReference type="EMBL" id="LNQL01000006">
    <property type="protein sequence ID" value="KSU47885.1"/>
    <property type="molecule type" value="Genomic_DNA"/>
</dbReference>
<feature type="transmembrane region" description="Helical" evidence="1">
    <location>
        <begin position="65"/>
        <end position="85"/>
    </location>
</feature>
<evidence type="ECO:0000313" key="3">
    <source>
        <dbReference type="EMBL" id="KSU47885.1"/>
    </source>
</evidence>
<feature type="transmembrane region" description="Helical" evidence="1">
    <location>
        <begin position="7"/>
        <end position="27"/>
    </location>
</feature>
<reference evidence="4 6" key="2">
    <citation type="journal article" date="2016" name="Front. Microbiol.">
        <title>Genomic Resource of Rice Seed Associated Bacteria.</title>
        <authorList>
            <person name="Midha S."/>
            <person name="Bansal K."/>
            <person name="Sharma S."/>
            <person name="Kumar N."/>
            <person name="Patil P.P."/>
            <person name="Chaudhry V."/>
            <person name="Patil P.B."/>
        </authorList>
    </citation>
    <scope>NUCLEOTIDE SEQUENCE [LARGE SCALE GENOMIC DNA]</scope>
    <source>
        <strain evidence="4 6">RSA11</strain>
    </source>
</reference>
<dbReference type="Proteomes" id="UP000053797">
    <property type="component" value="Unassembled WGS sequence"/>
</dbReference>
<dbReference type="AlphaFoldDB" id="A0A0V8GC59"/>
<dbReference type="RefSeq" id="WP_058265893.1">
    <property type="nucleotide sequence ID" value="NZ_FMYN01000006.1"/>
</dbReference>
<evidence type="ECO:0000313" key="4">
    <source>
        <dbReference type="EMBL" id="KTR27651.1"/>
    </source>
</evidence>
<accession>A0A0V8GC59</accession>
<sequence length="137" mass="14699">MKRTTEYIFAVIGIVLFGSLCLGGFLLSGSIADHAGMKELVDQFIQDENITDVTSTQILTSFQQFFLYLGAVSLLCTIGGIVSIVRIRKNGSAGKMLIITAILGGIFTLLAGVFGSIAYLIAGITNVTKNKKIARQY</sequence>
<dbReference type="Pfam" id="PF13273">
    <property type="entry name" value="DUF4064"/>
    <property type="match status" value="1"/>
</dbReference>
<evidence type="ECO:0000259" key="2">
    <source>
        <dbReference type="Pfam" id="PF13273"/>
    </source>
</evidence>
<name>A0A0V8GC59_9BACL</name>
<reference evidence="3 5" key="1">
    <citation type="journal article" date="2015" name="Int. J. Syst. Evol. Microbiol.">
        <title>Exiguobacterium enclense sp. nov., isolated from sediment.</title>
        <authorList>
            <person name="Dastager S.G."/>
            <person name="Mawlankar R."/>
            <person name="Sonalkar V.V."/>
            <person name="Thorat M.N."/>
            <person name="Mual P."/>
            <person name="Verma A."/>
            <person name="Krishnamurthi S."/>
            <person name="Tang S.K."/>
            <person name="Li W.J."/>
        </authorList>
    </citation>
    <scope>NUCLEOTIDE SEQUENCE [LARGE SCALE GENOMIC DNA]</scope>
    <source>
        <strain evidence="3 5">NIO-1109</strain>
    </source>
</reference>
<protein>
    <recommendedName>
        <fullName evidence="2">DUF4064 domain-containing protein</fullName>
    </recommendedName>
</protein>
<feature type="transmembrane region" description="Helical" evidence="1">
    <location>
        <begin position="97"/>
        <end position="122"/>
    </location>
</feature>